<protein>
    <submittedName>
        <fullName evidence="2">Uncharacterized protein</fullName>
    </submittedName>
</protein>
<feature type="compositionally biased region" description="Low complexity" evidence="1">
    <location>
        <begin position="87"/>
        <end position="101"/>
    </location>
</feature>
<proteinExistence type="predicted"/>
<evidence type="ECO:0000313" key="2">
    <source>
        <dbReference type="EMBL" id="OLP80947.1"/>
    </source>
</evidence>
<sequence>MDSSLPSLYVIRYAITFNRDQDHLGVAAEDSLEVYLHGVAAEDSLEAPTKKELVGPSGLLPAEGAQAKFLAGGRGISGLAAAKAAPQRRSSPQPSGPESSEITQLATAAVQDEWCQLLIVREQVARRQRLLTSWEHRRALASDKERCMQCDVGLLGLQTALTALHQIGLLLLDPAETPAVKSQMFFVSVYIRKHNNLIRRSYVKHLNAFSSKATLAKAARILRKPVSHKYVCRRPSSSTRSCVMKKNPSSVKKAHLKSKSKVMKK</sequence>
<gene>
    <name evidence="2" type="ORF">AK812_SmicGene38568</name>
</gene>
<keyword evidence="3" id="KW-1185">Reference proteome</keyword>
<feature type="region of interest" description="Disordered" evidence="1">
    <location>
        <begin position="81"/>
        <end position="102"/>
    </location>
</feature>
<dbReference type="OrthoDB" id="10303604at2759"/>
<evidence type="ECO:0000313" key="3">
    <source>
        <dbReference type="Proteomes" id="UP000186817"/>
    </source>
</evidence>
<dbReference type="AlphaFoldDB" id="A0A1Q9CDP2"/>
<organism evidence="2 3">
    <name type="scientific">Symbiodinium microadriaticum</name>
    <name type="common">Dinoflagellate</name>
    <name type="synonym">Zooxanthella microadriatica</name>
    <dbReference type="NCBI Taxonomy" id="2951"/>
    <lineage>
        <taxon>Eukaryota</taxon>
        <taxon>Sar</taxon>
        <taxon>Alveolata</taxon>
        <taxon>Dinophyceae</taxon>
        <taxon>Suessiales</taxon>
        <taxon>Symbiodiniaceae</taxon>
        <taxon>Symbiodinium</taxon>
    </lineage>
</organism>
<name>A0A1Q9CDP2_SYMMI</name>
<feature type="compositionally biased region" description="Basic residues" evidence="1">
    <location>
        <begin position="252"/>
        <end position="265"/>
    </location>
</feature>
<reference evidence="2 3" key="1">
    <citation type="submission" date="2016-02" db="EMBL/GenBank/DDBJ databases">
        <title>Genome analysis of coral dinoflagellate symbionts highlights evolutionary adaptations to a symbiotic lifestyle.</title>
        <authorList>
            <person name="Aranda M."/>
            <person name="Li Y."/>
            <person name="Liew Y.J."/>
            <person name="Baumgarten S."/>
            <person name="Simakov O."/>
            <person name="Wilson M."/>
            <person name="Piel J."/>
            <person name="Ashoor H."/>
            <person name="Bougouffa S."/>
            <person name="Bajic V.B."/>
            <person name="Ryu T."/>
            <person name="Ravasi T."/>
            <person name="Bayer T."/>
            <person name="Micklem G."/>
            <person name="Kim H."/>
            <person name="Bhak J."/>
            <person name="Lajeunesse T.C."/>
            <person name="Voolstra C.R."/>
        </authorList>
    </citation>
    <scope>NUCLEOTIDE SEQUENCE [LARGE SCALE GENOMIC DNA]</scope>
    <source>
        <strain evidence="2 3">CCMP2467</strain>
    </source>
</reference>
<accession>A0A1Q9CDP2</accession>
<evidence type="ECO:0000256" key="1">
    <source>
        <dbReference type="SAM" id="MobiDB-lite"/>
    </source>
</evidence>
<comment type="caution">
    <text evidence="2">The sequence shown here is derived from an EMBL/GenBank/DDBJ whole genome shotgun (WGS) entry which is preliminary data.</text>
</comment>
<dbReference type="EMBL" id="LSRX01001329">
    <property type="protein sequence ID" value="OLP80947.1"/>
    <property type="molecule type" value="Genomic_DNA"/>
</dbReference>
<feature type="region of interest" description="Disordered" evidence="1">
    <location>
        <begin position="237"/>
        <end position="265"/>
    </location>
</feature>
<dbReference type="Proteomes" id="UP000186817">
    <property type="component" value="Unassembled WGS sequence"/>
</dbReference>